<dbReference type="AlphaFoldDB" id="A0A815PZF6"/>
<feature type="transmembrane region" description="Helical" evidence="9">
    <location>
        <begin position="45"/>
        <end position="66"/>
    </location>
</feature>
<comment type="subcellular location">
    <subcellularLocation>
        <location evidence="2 9">Cell membrane</location>
        <topology evidence="2 9">Multi-pass membrane protein</topology>
    </subcellularLocation>
</comment>
<reference evidence="10" key="1">
    <citation type="submission" date="2021-02" db="EMBL/GenBank/DDBJ databases">
        <authorList>
            <person name="Nowell W R."/>
        </authorList>
    </citation>
    <scope>NUCLEOTIDE SEQUENCE</scope>
</reference>
<evidence type="ECO:0000256" key="6">
    <source>
        <dbReference type="ARBA" id="ARBA00022692"/>
    </source>
</evidence>
<evidence type="ECO:0000256" key="1">
    <source>
        <dbReference type="ARBA" id="ARBA00000215"/>
    </source>
</evidence>
<protein>
    <recommendedName>
        <fullName evidence="9">Riboflavin transporter</fullName>
    </recommendedName>
</protein>
<proteinExistence type="inferred from homology"/>
<dbReference type="OrthoDB" id="9995836at2759"/>
<dbReference type="Proteomes" id="UP000663852">
    <property type="component" value="Unassembled WGS sequence"/>
</dbReference>
<evidence type="ECO:0000256" key="4">
    <source>
        <dbReference type="ARBA" id="ARBA00022448"/>
    </source>
</evidence>
<dbReference type="InterPro" id="IPR009357">
    <property type="entry name" value="Riboflavin_transptr"/>
</dbReference>
<dbReference type="PANTHER" id="PTHR12929:SF10">
    <property type="entry name" value="RIBOFLAVIN TRANSPORTER"/>
    <property type="match status" value="1"/>
</dbReference>
<organism evidence="10 11">
    <name type="scientific">Adineta ricciae</name>
    <name type="common">Rotifer</name>
    <dbReference type="NCBI Taxonomy" id="249248"/>
    <lineage>
        <taxon>Eukaryota</taxon>
        <taxon>Metazoa</taxon>
        <taxon>Spiralia</taxon>
        <taxon>Gnathifera</taxon>
        <taxon>Rotifera</taxon>
        <taxon>Eurotatoria</taxon>
        <taxon>Bdelloidea</taxon>
        <taxon>Adinetida</taxon>
        <taxon>Adinetidae</taxon>
        <taxon>Adineta</taxon>
    </lineage>
</organism>
<feature type="transmembrane region" description="Helical" evidence="9">
    <location>
        <begin position="149"/>
        <end position="170"/>
    </location>
</feature>
<evidence type="ECO:0000256" key="9">
    <source>
        <dbReference type="RuleBase" id="RU368035"/>
    </source>
</evidence>
<gene>
    <name evidence="10" type="ORF">EDS130_LOCUS39860</name>
</gene>
<evidence type="ECO:0000256" key="5">
    <source>
        <dbReference type="ARBA" id="ARBA00022475"/>
    </source>
</evidence>
<evidence type="ECO:0000256" key="8">
    <source>
        <dbReference type="ARBA" id="ARBA00023136"/>
    </source>
</evidence>
<dbReference type="GO" id="GO:0005886">
    <property type="term" value="C:plasma membrane"/>
    <property type="evidence" value="ECO:0007669"/>
    <property type="project" value="UniProtKB-SubCell"/>
</dbReference>
<feature type="transmembrane region" description="Helical" evidence="9">
    <location>
        <begin position="232"/>
        <end position="252"/>
    </location>
</feature>
<feature type="transmembrane region" description="Helical" evidence="9">
    <location>
        <begin position="401"/>
        <end position="419"/>
    </location>
</feature>
<accession>A0A815PZF6</accession>
<feature type="transmembrane region" description="Helical" evidence="9">
    <location>
        <begin position="86"/>
        <end position="107"/>
    </location>
</feature>
<dbReference type="EMBL" id="CAJNOJ010000460">
    <property type="protein sequence ID" value="CAF1456430.1"/>
    <property type="molecule type" value="Genomic_DNA"/>
</dbReference>
<keyword evidence="6 9" id="KW-0812">Transmembrane</keyword>
<keyword evidence="5 9" id="KW-1003">Cell membrane</keyword>
<evidence type="ECO:0000256" key="7">
    <source>
        <dbReference type="ARBA" id="ARBA00022989"/>
    </source>
</evidence>
<keyword evidence="4 9" id="KW-0813">Transport</keyword>
<sequence length="476" mass="53551">MISFCIEALMHGNILSRHNILCSRLLDKMEGHKKSTTQTTKSRKIIGYVLFLLFGIGTWLNLNGIWIELPLLIPRLSEGWGLSPQLGMASNIANIGPVIIALIRYIIGESSAYEVPSICVIYTVGITVPIILSFTWFKQVYIFGTNRSLYLLVLGFFLALVNCTSSVTYLPFVNRFDPKWLNIYFGGESLSSLLPAILGLLQGVGKSDCIPSPTNPLILIEKTYPPRFSIEVYLSCLSVLMCLSFIAFLLLWKTQPKSNKPVKNPEPVEETLLDEIIKVETVHTNEEIKIEVVNTNDEKFTKKTIAYLVIILWTSILLIGCIPSINSFSLNPYGAATFHYVIIICQCCYPLVSFISTLYPQLFTVTMVRIIISTILGTLAFIYIMLTAFLSPCSPFVDEDYGKYIVAIMWIFVYLIFYYERIALGNYMNSTSGHRGLFWYGLLTQAGAFTGAVLIFTLNAYGIFKERSFCGTYHCS</sequence>
<evidence type="ECO:0000256" key="3">
    <source>
        <dbReference type="ARBA" id="ARBA00006366"/>
    </source>
</evidence>
<comment type="similarity">
    <text evidence="3 9">Belongs to the riboflavin transporter family.</text>
</comment>
<dbReference type="GO" id="GO:0032217">
    <property type="term" value="F:riboflavin transmembrane transporter activity"/>
    <property type="evidence" value="ECO:0007669"/>
    <property type="project" value="UniProtKB-UniRule"/>
</dbReference>
<dbReference type="Pfam" id="PF06237">
    <property type="entry name" value="SLC52_ribofla_tr"/>
    <property type="match status" value="1"/>
</dbReference>
<feature type="transmembrane region" description="Helical" evidence="9">
    <location>
        <begin position="305"/>
        <end position="325"/>
    </location>
</feature>
<comment type="caution">
    <text evidence="10">The sequence shown here is derived from an EMBL/GenBank/DDBJ whole genome shotgun (WGS) entry which is preliminary data.</text>
</comment>
<comment type="function">
    <text evidence="9">Plasma membrane transporter mediating the uptake by cells of the water soluble vitamin B2/riboflavin that plays a key role in biochemical oxidation-reduction reactions of the carbohydrate, lipid, and amino acid metabolism.</text>
</comment>
<comment type="catalytic activity">
    <reaction evidence="1 9">
        <text>riboflavin(in) = riboflavin(out)</text>
        <dbReference type="Rhea" id="RHEA:35015"/>
        <dbReference type="ChEBI" id="CHEBI:57986"/>
    </reaction>
</comment>
<feature type="transmembrane region" description="Helical" evidence="9">
    <location>
        <begin position="370"/>
        <end position="389"/>
    </location>
</feature>
<dbReference type="PANTHER" id="PTHR12929">
    <property type="entry name" value="SOLUTE CARRIER FAMILY 52"/>
    <property type="match status" value="1"/>
</dbReference>
<feature type="transmembrane region" description="Helical" evidence="9">
    <location>
        <begin position="119"/>
        <end position="137"/>
    </location>
</feature>
<name>A0A815PZF6_ADIRI</name>
<feature type="transmembrane region" description="Helical" evidence="9">
    <location>
        <begin position="182"/>
        <end position="201"/>
    </location>
</feature>
<evidence type="ECO:0000313" key="10">
    <source>
        <dbReference type="EMBL" id="CAF1456430.1"/>
    </source>
</evidence>
<keyword evidence="8 9" id="KW-0472">Membrane</keyword>
<evidence type="ECO:0000256" key="2">
    <source>
        <dbReference type="ARBA" id="ARBA00004651"/>
    </source>
</evidence>
<feature type="transmembrane region" description="Helical" evidence="9">
    <location>
        <begin position="439"/>
        <end position="464"/>
    </location>
</feature>
<keyword evidence="7 9" id="KW-1133">Transmembrane helix</keyword>
<feature type="transmembrane region" description="Helical" evidence="9">
    <location>
        <begin position="337"/>
        <end position="358"/>
    </location>
</feature>
<evidence type="ECO:0000313" key="11">
    <source>
        <dbReference type="Proteomes" id="UP000663852"/>
    </source>
</evidence>